<dbReference type="EMBL" id="KF540228">
    <property type="protein sequence ID" value="AIF26372.1"/>
    <property type="molecule type" value="Genomic_DNA"/>
</dbReference>
<evidence type="ECO:0000313" key="2">
    <source>
        <dbReference type="EMBL" id="AIF26372.1"/>
    </source>
</evidence>
<protein>
    <submittedName>
        <fullName evidence="2">Uncharacterized protein</fullName>
    </submittedName>
</protein>
<feature type="compositionally biased region" description="Polar residues" evidence="1">
    <location>
        <begin position="152"/>
        <end position="169"/>
    </location>
</feature>
<accession>A0A0H3UA86</accession>
<reference evidence="2" key="1">
    <citation type="submission" date="2013-08" db="EMBL/GenBank/DDBJ databases">
        <title>Comparison of modified E. coli strains.</title>
        <authorList>
            <person name="Juergensen J."/>
            <person name="Bonge A."/>
            <person name="Streit W.R."/>
        </authorList>
    </citation>
    <scope>NUCLEOTIDE SEQUENCE</scope>
</reference>
<feature type="region of interest" description="Disordered" evidence="1">
    <location>
        <begin position="233"/>
        <end position="252"/>
    </location>
</feature>
<dbReference type="AlphaFoldDB" id="A0A0H3UA86"/>
<evidence type="ECO:0000256" key="1">
    <source>
        <dbReference type="SAM" id="MobiDB-lite"/>
    </source>
</evidence>
<name>A0A0H3UA86_9BACT</name>
<sequence length="252" mass="28525">MISDLFRKDYRQMTAQGVTFTPEDIVRLNALAVKVKLSQNAAQEINLPRLAFLDDLTLREPTIAHDLWIEEASRWIDCRDDRNFMWLHGYALSRPAEDLVDALKPKKVIKAVYRFAAKRLCRFTRVQLQEAIEYVLVGADWTSGEHGPAKSEPTSGEATSSSLQKYDQPSPTLGLLASCRAIRLPITLDDAKKMTASELEQVRARARILDHKFDPGEAKNDAMGEYVRAREEIRARSSKRGDSLQEGKNHEA</sequence>
<organism evidence="2">
    <name type="scientific">uncultured bacterium fosmid pJB16B1</name>
    <dbReference type="NCBI Taxonomy" id="1478054"/>
    <lineage>
        <taxon>Bacteria</taxon>
        <taxon>environmental samples</taxon>
    </lineage>
</organism>
<feature type="region of interest" description="Disordered" evidence="1">
    <location>
        <begin position="144"/>
        <end position="169"/>
    </location>
</feature>
<proteinExistence type="predicted"/>